<dbReference type="AlphaFoldDB" id="A0A6M3LKN0"/>
<reference evidence="1" key="1">
    <citation type="submission" date="2020-03" db="EMBL/GenBank/DDBJ databases">
        <title>The deep terrestrial virosphere.</title>
        <authorList>
            <person name="Holmfeldt K."/>
            <person name="Nilsson E."/>
            <person name="Simone D."/>
            <person name="Lopez-Fernandez M."/>
            <person name="Wu X."/>
            <person name="de Brujin I."/>
            <person name="Lundin D."/>
            <person name="Andersson A."/>
            <person name="Bertilsson S."/>
            <person name="Dopson M."/>
        </authorList>
    </citation>
    <scope>NUCLEOTIDE SEQUENCE</scope>
    <source>
        <strain evidence="1">MM415B03657</strain>
    </source>
</reference>
<evidence type="ECO:0000313" key="1">
    <source>
        <dbReference type="EMBL" id="QJA95083.1"/>
    </source>
</evidence>
<proteinExistence type="predicted"/>
<name>A0A6M3LKN0_9ZZZZ</name>
<gene>
    <name evidence="1" type="ORF">MM415B03657_0008</name>
</gene>
<organism evidence="1">
    <name type="scientific">viral metagenome</name>
    <dbReference type="NCBI Taxonomy" id="1070528"/>
    <lineage>
        <taxon>unclassified sequences</taxon>
        <taxon>metagenomes</taxon>
        <taxon>organismal metagenomes</taxon>
    </lineage>
</organism>
<accession>A0A6M3LKN0</accession>
<protein>
    <submittedName>
        <fullName evidence="1">Uncharacterized protein</fullName>
    </submittedName>
</protein>
<sequence>MLRREFLKLTSSLIAGASAAIAAVVQPMRPKGISQEDAADLMATTLKDLPKSKWCLIYDTEQRPFTRLVRYVGKRQIQKGTLVYYVDDKREKVTCDIQTMSIGECYLNFAGVVKITPEIFAKEQPYGIPYWLAKGHTHA</sequence>
<dbReference type="EMBL" id="MT143284">
    <property type="protein sequence ID" value="QJA95083.1"/>
    <property type="molecule type" value="Genomic_DNA"/>
</dbReference>